<proteinExistence type="predicted"/>
<keyword evidence="4" id="KW-1185">Reference proteome</keyword>
<organism evidence="3 4">
    <name type="scientific">Streptomyces milbemycinicus</name>
    <dbReference type="NCBI Taxonomy" id="476552"/>
    <lineage>
        <taxon>Bacteria</taxon>
        <taxon>Bacillati</taxon>
        <taxon>Actinomycetota</taxon>
        <taxon>Actinomycetes</taxon>
        <taxon>Kitasatosporales</taxon>
        <taxon>Streptomycetaceae</taxon>
        <taxon>Streptomyces</taxon>
    </lineage>
</organism>
<keyword evidence="2" id="KW-0812">Transmembrane</keyword>
<dbReference type="Proteomes" id="UP001620295">
    <property type="component" value="Unassembled WGS sequence"/>
</dbReference>
<dbReference type="RefSeq" id="WP_358638717.1">
    <property type="nucleotide sequence ID" value="NZ_JBFAEV010000013.1"/>
</dbReference>
<evidence type="ECO:0000313" key="4">
    <source>
        <dbReference type="Proteomes" id="UP001620295"/>
    </source>
</evidence>
<evidence type="ECO:0000256" key="2">
    <source>
        <dbReference type="SAM" id="Phobius"/>
    </source>
</evidence>
<evidence type="ECO:0000313" key="3">
    <source>
        <dbReference type="EMBL" id="MFK4269588.1"/>
    </source>
</evidence>
<keyword evidence="2" id="KW-0472">Membrane</keyword>
<feature type="compositionally biased region" description="Low complexity" evidence="1">
    <location>
        <begin position="104"/>
        <end position="139"/>
    </location>
</feature>
<name>A0ABW8LUI6_9ACTN</name>
<feature type="compositionally biased region" description="Low complexity" evidence="1">
    <location>
        <begin position="147"/>
        <end position="156"/>
    </location>
</feature>
<feature type="compositionally biased region" description="Low complexity" evidence="1">
    <location>
        <begin position="254"/>
        <end position="270"/>
    </location>
</feature>
<evidence type="ECO:0000256" key="1">
    <source>
        <dbReference type="SAM" id="MobiDB-lite"/>
    </source>
</evidence>
<dbReference type="EMBL" id="JBJDQH010000011">
    <property type="protein sequence ID" value="MFK4269588.1"/>
    <property type="molecule type" value="Genomic_DNA"/>
</dbReference>
<feature type="region of interest" description="Disordered" evidence="1">
    <location>
        <begin position="94"/>
        <end position="198"/>
    </location>
</feature>
<dbReference type="SUPFAM" id="SSF50370">
    <property type="entry name" value="Ricin B-like lectins"/>
    <property type="match status" value="1"/>
</dbReference>
<accession>A0ABW8LUI6</accession>
<dbReference type="CDD" id="cd00161">
    <property type="entry name" value="beta-trefoil_Ricin-like"/>
    <property type="match status" value="1"/>
</dbReference>
<comment type="caution">
    <text evidence="3">The sequence shown here is derived from an EMBL/GenBank/DDBJ whole genome shotgun (WGS) entry which is preliminary data.</text>
</comment>
<sequence>METGPDPKAARTAAEFVVAMRQLRSWADLSYRQLERNAEAAGDVLPRATISGALSRDDLPREQLLAAFVKACGGDEETVAVWLAARRRLSIAGSGAASAPTEPGVPASAPASDGADASVAAAEAAPEPDATDATAGQAPTPAPVPVPADAAETRPGGPTPPDPDERSHEISPPAEVTEVLASGERPGPGPGEPTSGSAWRRRYLPTLAVGLSAAVGVLLLAYWPFSGSGGGPEARPGASSGSSGGGSSKDADAPSDASDTSESPDTSETPATKEPVADDTPTTTPTRDASSAKPKPTATGAASKPRLPAAGLTRIHPVSAPGLCLTEGKERKTGRAEIAAQMPCADVPLPRVSLDAVGDGVYRIQWDNPAEGKGLGCLAVDDNAMGSGALLAPRSPCTDADNMKFRLEPSHGGFRLRPVHSGLCIGILPPRTEGAEAIQNTCTGEANQAFRFTAS</sequence>
<feature type="region of interest" description="Disordered" evidence="1">
    <location>
        <begin position="228"/>
        <end position="314"/>
    </location>
</feature>
<protein>
    <submittedName>
        <fullName evidence="3">RICIN domain-containing protein</fullName>
    </submittedName>
</protein>
<dbReference type="InterPro" id="IPR035992">
    <property type="entry name" value="Ricin_B-like_lectins"/>
</dbReference>
<reference evidence="3 4" key="1">
    <citation type="submission" date="2024-11" db="EMBL/GenBank/DDBJ databases">
        <title>The Natural Products Discovery Center: Release of the First 8490 Sequenced Strains for Exploring Actinobacteria Biosynthetic Diversity.</title>
        <authorList>
            <person name="Kalkreuter E."/>
            <person name="Kautsar S.A."/>
            <person name="Yang D."/>
            <person name="Bader C.D."/>
            <person name="Teijaro C.N."/>
            <person name="Fluegel L."/>
            <person name="Davis C.M."/>
            <person name="Simpson J.R."/>
            <person name="Lauterbach L."/>
            <person name="Steele A.D."/>
            <person name="Gui C."/>
            <person name="Meng S."/>
            <person name="Li G."/>
            <person name="Viehrig K."/>
            <person name="Ye F."/>
            <person name="Su P."/>
            <person name="Kiefer A.F."/>
            <person name="Nichols A."/>
            <person name="Cepeda A.J."/>
            <person name="Yan W."/>
            <person name="Fan B."/>
            <person name="Jiang Y."/>
            <person name="Adhikari A."/>
            <person name="Zheng C.-J."/>
            <person name="Schuster L."/>
            <person name="Cowan T.M."/>
            <person name="Smanski M.J."/>
            <person name="Chevrette M.G."/>
            <person name="De Carvalho L.P.S."/>
            <person name="Shen B."/>
        </authorList>
    </citation>
    <scope>NUCLEOTIDE SEQUENCE [LARGE SCALE GENOMIC DNA]</scope>
    <source>
        <strain evidence="3 4">NPDC020863</strain>
    </source>
</reference>
<gene>
    <name evidence="3" type="ORF">ACI2L5_32335</name>
</gene>
<dbReference type="Gene3D" id="2.80.10.50">
    <property type="match status" value="1"/>
</dbReference>
<feature type="transmembrane region" description="Helical" evidence="2">
    <location>
        <begin position="203"/>
        <end position="225"/>
    </location>
</feature>
<keyword evidence="2" id="KW-1133">Transmembrane helix</keyword>